<comment type="caution">
    <text evidence="2">The sequence shown here is derived from an EMBL/GenBank/DDBJ whole genome shotgun (WGS) entry which is preliminary data.</text>
</comment>
<dbReference type="Proteomes" id="UP000886653">
    <property type="component" value="Unassembled WGS sequence"/>
</dbReference>
<feature type="transmembrane region" description="Helical" evidence="1">
    <location>
        <begin position="58"/>
        <end position="78"/>
    </location>
</feature>
<evidence type="ECO:0000256" key="1">
    <source>
        <dbReference type="SAM" id="Phobius"/>
    </source>
</evidence>
<sequence>MEPSGTSVDTNKSGPARPLYNLLPQSFPRDVMNPSLYAGRSMKPIPLHLGQPERWQRAAQFLAVSLTLGVGVWGVLFADFGPADKETVFSPVRGVSLQKL</sequence>
<protein>
    <submittedName>
        <fullName evidence="2">Uncharacterized protein</fullName>
    </submittedName>
</protein>
<evidence type="ECO:0000313" key="3">
    <source>
        <dbReference type="Proteomes" id="UP000886653"/>
    </source>
</evidence>
<dbReference type="EMBL" id="MU167432">
    <property type="protein sequence ID" value="KAG0140589.1"/>
    <property type="molecule type" value="Genomic_DNA"/>
</dbReference>
<dbReference type="OrthoDB" id="192748at2759"/>
<dbReference type="AlphaFoldDB" id="A0A9P6T6N1"/>
<accession>A0A9P6T6N1</accession>
<proteinExistence type="predicted"/>
<organism evidence="2 3">
    <name type="scientific">Cronartium quercuum f. sp. fusiforme G11</name>
    <dbReference type="NCBI Taxonomy" id="708437"/>
    <lineage>
        <taxon>Eukaryota</taxon>
        <taxon>Fungi</taxon>
        <taxon>Dikarya</taxon>
        <taxon>Basidiomycota</taxon>
        <taxon>Pucciniomycotina</taxon>
        <taxon>Pucciniomycetes</taxon>
        <taxon>Pucciniales</taxon>
        <taxon>Coleosporiaceae</taxon>
        <taxon>Cronartium</taxon>
    </lineage>
</organism>
<gene>
    <name evidence="2" type="ORF">CROQUDRAFT_84131</name>
</gene>
<keyword evidence="1" id="KW-0812">Transmembrane</keyword>
<evidence type="ECO:0000313" key="2">
    <source>
        <dbReference type="EMBL" id="KAG0140589.1"/>
    </source>
</evidence>
<keyword evidence="1" id="KW-1133">Transmembrane helix</keyword>
<name>A0A9P6T6N1_9BASI</name>
<keyword evidence="3" id="KW-1185">Reference proteome</keyword>
<reference evidence="2" key="1">
    <citation type="submission" date="2013-11" db="EMBL/GenBank/DDBJ databases">
        <title>Genome sequence of the fusiform rust pathogen reveals effectors for host alternation and coevolution with pine.</title>
        <authorList>
            <consortium name="DOE Joint Genome Institute"/>
            <person name="Smith K."/>
            <person name="Pendleton A."/>
            <person name="Kubisiak T."/>
            <person name="Anderson C."/>
            <person name="Salamov A."/>
            <person name="Aerts A."/>
            <person name="Riley R."/>
            <person name="Clum A."/>
            <person name="Lindquist E."/>
            <person name="Ence D."/>
            <person name="Campbell M."/>
            <person name="Kronenberg Z."/>
            <person name="Feau N."/>
            <person name="Dhillon B."/>
            <person name="Hamelin R."/>
            <person name="Burleigh J."/>
            <person name="Smith J."/>
            <person name="Yandell M."/>
            <person name="Nelson C."/>
            <person name="Grigoriev I."/>
            <person name="Davis J."/>
        </authorList>
    </citation>
    <scope>NUCLEOTIDE SEQUENCE</scope>
    <source>
        <strain evidence="2">G11</strain>
    </source>
</reference>
<keyword evidence="1" id="KW-0472">Membrane</keyword>